<dbReference type="AlphaFoldDB" id="A0A7J5D3F2"/>
<feature type="region of interest" description="Disordered" evidence="1">
    <location>
        <begin position="60"/>
        <end position="83"/>
    </location>
</feature>
<accession>A0A7J5D3F2</accession>
<name>A0A7J5D3F2_9ACTN</name>
<evidence type="ECO:0000313" key="2">
    <source>
        <dbReference type="EMBL" id="KAB1978527.1"/>
    </source>
</evidence>
<comment type="caution">
    <text evidence="2">The sequence shown here is derived from an EMBL/GenBank/DDBJ whole genome shotgun (WGS) entry which is preliminary data.</text>
</comment>
<feature type="compositionally biased region" description="Basic and acidic residues" evidence="1">
    <location>
        <begin position="60"/>
        <end position="69"/>
    </location>
</feature>
<keyword evidence="3" id="KW-1185">Reference proteome</keyword>
<reference evidence="2 3" key="1">
    <citation type="submission" date="2019-09" db="EMBL/GenBank/DDBJ databases">
        <title>Isolation and identification of active actinomycetes.</title>
        <authorList>
            <person name="Yu Z."/>
            <person name="Han C."/>
            <person name="Yu B."/>
        </authorList>
    </citation>
    <scope>NUCLEOTIDE SEQUENCE [LARGE SCALE GENOMIC DNA]</scope>
    <source>
        <strain evidence="2 3">NEAU-H2</strain>
    </source>
</reference>
<sequence>MNLHMVLITVPVVLCLLARLVRRPQRALADLALTLRDLITLRMLLRDTDPDQRAALLDAHRAWRTEPARPPHRTPRHTSAPRG</sequence>
<dbReference type="RefSeq" id="WP_151474247.1">
    <property type="nucleotide sequence ID" value="NZ_WBKG01000052.1"/>
</dbReference>
<protein>
    <submittedName>
        <fullName evidence="2">Uncharacterized protein</fullName>
    </submittedName>
</protein>
<evidence type="ECO:0000256" key="1">
    <source>
        <dbReference type="SAM" id="MobiDB-lite"/>
    </source>
</evidence>
<dbReference type="Proteomes" id="UP000442990">
    <property type="component" value="Unassembled WGS sequence"/>
</dbReference>
<organism evidence="2 3">
    <name type="scientific">Streptomyces triticiradicis</name>
    <dbReference type="NCBI Taxonomy" id="2651189"/>
    <lineage>
        <taxon>Bacteria</taxon>
        <taxon>Bacillati</taxon>
        <taxon>Actinomycetota</taxon>
        <taxon>Actinomycetes</taxon>
        <taxon>Kitasatosporales</taxon>
        <taxon>Streptomycetaceae</taxon>
        <taxon>Streptomyces</taxon>
    </lineage>
</organism>
<proteinExistence type="predicted"/>
<dbReference type="EMBL" id="WBKG01000052">
    <property type="protein sequence ID" value="KAB1978527.1"/>
    <property type="molecule type" value="Genomic_DNA"/>
</dbReference>
<gene>
    <name evidence="2" type="ORF">F8144_39490</name>
</gene>
<evidence type="ECO:0000313" key="3">
    <source>
        <dbReference type="Proteomes" id="UP000442990"/>
    </source>
</evidence>